<dbReference type="EMBL" id="BAAASD010000007">
    <property type="protein sequence ID" value="GAA2338696.1"/>
    <property type="molecule type" value="Genomic_DNA"/>
</dbReference>
<dbReference type="RefSeq" id="WP_346174471.1">
    <property type="nucleotide sequence ID" value="NZ_BAAASD010000007.1"/>
</dbReference>
<feature type="region of interest" description="Disordered" evidence="1">
    <location>
        <begin position="1"/>
        <end position="23"/>
    </location>
</feature>
<keyword evidence="3" id="KW-1185">Reference proteome</keyword>
<gene>
    <name evidence="2" type="ORF">GCM10010246_24180</name>
</gene>
<organism evidence="2 3">
    <name type="scientific">Streptomyces cuspidosporus</name>
    <dbReference type="NCBI Taxonomy" id="66882"/>
    <lineage>
        <taxon>Bacteria</taxon>
        <taxon>Bacillati</taxon>
        <taxon>Actinomycetota</taxon>
        <taxon>Actinomycetes</taxon>
        <taxon>Kitasatosporales</taxon>
        <taxon>Streptomycetaceae</taxon>
        <taxon>Streptomyces</taxon>
    </lineage>
</organism>
<evidence type="ECO:0008006" key="4">
    <source>
        <dbReference type="Google" id="ProtNLM"/>
    </source>
</evidence>
<evidence type="ECO:0000256" key="1">
    <source>
        <dbReference type="SAM" id="MobiDB-lite"/>
    </source>
</evidence>
<reference evidence="2 3" key="1">
    <citation type="journal article" date="2019" name="Int. J. Syst. Evol. Microbiol.">
        <title>The Global Catalogue of Microorganisms (GCM) 10K type strain sequencing project: providing services to taxonomists for standard genome sequencing and annotation.</title>
        <authorList>
            <consortium name="The Broad Institute Genomics Platform"/>
            <consortium name="The Broad Institute Genome Sequencing Center for Infectious Disease"/>
            <person name="Wu L."/>
            <person name="Ma J."/>
        </authorList>
    </citation>
    <scope>NUCLEOTIDE SEQUENCE [LARGE SCALE GENOMIC DNA]</scope>
    <source>
        <strain evidence="2 3">JCM 4316</strain>
    </source>
</reference>
<accession>A0ABN3FVS3</accession>
<evidence type="ECO:0000313" key="3">
    <source>
        <dbReference type="Proteomes" id="UP001500253"/>
    </source>
</evidence>
<comment type="caution">
    <text evidence="2">The sequence shown here is derived from an EMBL/GenBank/DDBJ whole genome shotgun (WGS) entry which is preliminary data.</text>
</comment>
<feature type="region of interest" description="Disordered" evidence="1">
    <location>
        <begin position="55"/>
        <end position="80"/>
    </location>
</feature>
<sequence length="203" mass="21526">MRPATHRFGTAAPLAEPPRGAGRPSGVLPVGFRRAVSASLLAASLVTLSAACGRQHPAAGASPSHRADGGVPSSPAGTPYRQARVDDRLVFFTSGTGAVRQVRAVLRGPDELSAFARLFRGRAPEIMARAEDTDFTRTALVGWSTTTGCAKWPSASLHRTDDTLSLVAGPHPKAPPECFAPFHVISVFEVPKERLPERPRFAD</sequence>
<protein>
    <recommendedName>
        <fullName evidence="4">Lipoprotein</fullName>
    </recommendedName>
</protein>
<proteinExistence type="predicted"/>
<evidence type="ECO:0000313" key="2">
    <source>
        <dbReference type="EMBL" id="GAA2338696.1"/>
    </source>
</evidence>
<name>A0ABN3FVS3_9ACTN</name>
<dbReference type="Proteomes" id="UP001500253">
    <property type="component" value="Unassembled WGS sequence"/>
</dbReference>